<evidence type="ECO:0000313" key="2">
    <source>
        <dbReference type="Proteomes" id="UP000321567"/>
    </source>
</evidence>
<accession>A0A512HB02</accession>
<gene>
    <name evidence="1" type="ORF">ROR02_27460</name>
</gene>
<protein>
    <recommendedName>
        <fullName evidence="3">PD-(D/E)XK motif protein</fullName>
    </recommendedName>
</protein>
<dbReference type="Proteomes" id="UP000321567">
    <property type="component" value="Unassembled WGS sequence"/>
</dbReference>
<proteinExistence type="predicted"/>
<dbReference type="EMBL" id="BJZO01000092">
    <property type="protein sequence ID" value="GEO82615.1"/>
    <property type="molecule type" value="Genomic_DNA"/>
</dbReference>
<organism evidence="1 2">
    <name type="scientific">Pararhodospirillum oryzae</name>
    <dbReference type="NCBI Taxonomy" id="478448"/>
    <lineage>
        <taxon>Bacteria</taxon>
        <taxon>Pseudomonadati</taxon>
        <taxon>Pseudomonadota</taxon>
        <taxon>Alphaproteobacteria</taxon>
        <taxon>Rhodospirillales</taxon>
        <taxon>Rhodospirillaceae</taxon>
        <taxon>Pararhodospirillum</taxon>
    </lineage>
</organism>
<evidence type="ECO:0008006" key="3">
    <source>
        <dbReference type="Google" id="ProtNLM"/>
    </source>
</evidence>
<dbReference type="InterPro" id="IPR025534">
    <property type="entry name" value="DUF4420"/>
</dbReference>
<sequence>MHRSEAERLEAAWKAFSGRDGGEGWRVIPLAVRGSPVLLAGRYFPSGEEAVLIGFRTTPLPSPTTLPQGIGFTGMLARNACLPAPCVVLARRPHASLEMFTMMAADIVTMLDRHADATEKDLLHLFLGRIRGWQEFMERGGMPVLGPDAEAGLAGELVVLRHLIEAGLSVRRVLEAWQGPQRGLHDFALGSGAIEVKATMAAHGFPARVQSLDQFDETLRSPLFCCAVRFAESAEGATLPDHIRRVDDLLGPDSVARGLFETRLIQAGYLAATAERYTRRFRLVDMRVLQVAGDFPRLTASMVPAGVARARYDVDLDLITLDDVGLCEALGLLEGEQPWNCWNS</sequence>
<reference evidence="1 2" key="1">
    <citation type="submission" date="2019-07" db="EMBL/GenBank/DDBJ databases">
        <title>Whole genome shotgun sequence of Rhodospirillum oryzae NBRC 107573.</title>
        <authorList>
            <person name="Hosoyama A."/>
            <person name="Uohara A."/>
            <person name="Ohji S."/>
            <person name="Ichikawa N."/>
        </authorList>
    </citation>
    <scope>NUCLEOTIDE SEQUENCE [LARGE SCALE GENOMIC DNA]</scope>
    <source>
        <strain evidence="1 2">NBRC 107573</strain>
    </source>
</reference>
<dbReference type="AlphaFoldDB" id="A0A512HB02"/>
<name>A0A512HB02_9PROT</name>
<dbReference type="RefSeq" id="WP_170245126.1">
    <property type="nucleotide sequence ID" value="NZ_BJZO01000092.1"/>
</dbReference>
<keyword evidence="2" id="KW-1185">Reference proteome</keyword>
<dbReference type="Pfam" id="PF14390">
    <property type="entry name" value="DUF4420"/>
    <property type="match status" value="1"/>
</dbReference>
<comment type="caution">
    <text evidence="1">The sequence shown here is derived from an EMBL/GenBank/DDBJ whole genome shotgun (WGS) entry which is preliminary data.</text>
</comment>
<evidence type="ECO:0000313" key="1">
    <source>
        <dbReference type="EMBL" id="GEO82615.1"/>
    </source>
</evidence>